<dbReference type="EMBL" id="CP006569">
    <property type="protein sequence ID" value="AHF77726.1"/>
    <property type="molecule type" value="Genomic_DNA"/>
</dbReference>
<feature type="transmembrane region" description="Helical" evidence="7">
    <location>
        <begin position="229"/>
        <end position="257"/>
    </location>
</feature>
<evidence type="ECO:0000256" key="3">
    <source>
        <dbReference type="ARBA" id="ARBA00022519"/>
    </source>
</evidence>
<evidence type="ECO:0000256" key="1">
    <source>
        <dbReference type="ARBA" id="ARBA00004429"/>
    </source>
</evidence>
<name>K7SKB0_9GAMM</name>
<evidence type="ECO:0000259" key="8">
    <source>
        <dbReference type="PROSITE" id="PS50928"/>
    </source>
</evidence>
<dbReference type="PANTHER" id="PTHR30177">
    <property type="entry name" value="GLYCINE BETAINE/L-PROLINE TRANSPORT SYSTEM PERMEASE PROTEIN PROW"/>
    <property type="match status" value="1"/>
</dbReference>
<protein>
    <submittedName>
        <fullName evidence="9">Inner membrane ABC transporter permease protein</fullName>
    </submittedName>
</protein>
<dbReference type="PROSITE" id="PS50928">
    <property type="entry name" value="ABC_TM1"/>
    <property type="match status" value="1"/>
</dbReference>
<evidence type="ECO:0000256" key="4">
    <source>
        <dbReference type="ARBA" id="ARBA00022692"/>
    </source>
</evidence>
<comment type="subcellular location">
    <subcellularLocation>
        <location evidence="1">Cell inner membrane</location>
        <topology evidence="1">Multi-pass membrane protein</topology>
    </subcellularLocation>
    <subcellularLocation>
        <location evidence="7">Cell membrane</location>
        <topology evidence="7">Multi-pass membrane protein</topology>
    </subcellularLocation>
</comment>
<dbReference type="KEGG" id="sod:Sant_2698"/>
<organism evidence="9">
    <name type="scientific">Sodalis praecaptivus</name>
    <dbReference type="NCBI Taxonomy" id="1239307"/>
    <lineage>
        <taxon>Bacteria</taxon>
        <taxon>Pseudomonadati</taxon>
        <taxon>Pseudomonadota</taxon>
        <taxon>Gammaproteobacteria</taxon>
        <taxon>Enterobacterales</taxon>
        <taxon>Bruguierivoracaceae</taxon>
        <taxon>Sodalis</taxon>
    </lineage>
</organism>
<dbReference type="CDD" id="cd06261">
    <property type="entry name" value="TM_PBP2"/>
    <property type="match status" value="1"/>
</dbReference>
<feature type="transmembrane region" description="Helical" evidence="7">
    <location>
        <begin position="21"/>
        <end position="40"/>
    </location>
</feature>
<gene>
    <name evidence="10" type="primary">yehY</name>
    <name evidence="10" type="ORF">Sant_2698</name>
</gene>
<feature type="transmembrane region" description="Helical" evidence="7">
    <location>
        <begin position="60"/>
        <end position="79"/>
    </location>
</feature>
<proteinExistence type="inferred from homology"/>
<reference evidence="9" key="1">
    <citation type="submission" date="2012-07" db="EMBL/GenBank/DDBJ databases">
        <title>A Novel Human-Wound Derived Bacterium Provides Insights into the Evolutionary Origins of Mutualistic Insect-Bacterial Symbioses.</title>
        <authorList>
            <person name="Clayton A.L."/>
            <person name="Oakeson K.F."/>
            <person name="Gutin M."/>
            <person name="Pontes A."/>
            <person name="Dunn D.M."/>
            <person name="von Niederhausern A.C."/>
            <person name="Weiss R.B."/>
            <person name="Fisher M."/>
            <person name="Dale C."/>
        </authorList>
    </citation>
    <scope>NUCLEOTIDE SEQUENCE</scope>
    <source>
        <strain evidence="9">HS</strain>
    </source>
</reference>
<sequence>MTPPVLEGAGRRKRRCVMQNRVILTLTVLLLAAGGLLPLVNFAPNRLVSGRGIGLAELLSGARLLLLLPALGLLALSFVAPTRVRYLIVLLLAEGLLCGLLWLAGEGARELAAQGGRLVRTSFGSGFWLMAALCLLTAAEAVGRLTANPCLRALGNGQLWLPLALLLASGRLDELSLMKEYANRAQVFHQALGEHLTLLFGTLAPALLIGIPLGFVCHRSARWRPSLFAVLNIIQTLPAIALFGLLIAPLSGLAAAWPWLREWGIGGIGLAPALIALVLYALLPLVRSVHAGLAQVPDSVVDAARGMGLSRRQLFWRVEVPLALPVMLSGVRVIAVQTVGMGMVAALIGAGGFGALMFQGLLSSALELVLLGVIPAIALALLVDTLFKVIISMLQKVRL</sequence>
<dbReference type="EMBL" id="JX444571">
    <property type="protein sequence ID" value="AFW03744.1"/>
    <property type="molecule type" value="Genomic_DNA"/>
</dbReference>
<evidence type="ECO:0000256" key="5">
    <source>
        <dbReference type="ARBA" id="ARBA00022989"/>
    </source>
</evidence>
<feature type="transmembrane region" description="Helical" evidence="7">
    <location>
        <begin position="125"/>
        <end position="147"/>
    </location>
</feature>
<evidence type="ECO:0000256" key="6">
    <source>
        <dbReference type="ARBA" id="ARBA00023136"/>
    </source>
</evidence>
<dbReference type="InterPro" id="IPR051204">
    <property type="entry name" value="ABC_transp_perm/SBD"/>
</dbReference>
<evidence type="ECO:0000313" key="9">
    <source>
        <dbReference type="EMBL" id="AFW03744.1"/>
    </source>
</evidence>
<dbReference type="HOGENOM" id="CLU_046113_3_0_6"/>
<dbReference type="GO" id="GO:0005886">
    <property type="term" value="C:plasma membrane"/>
    <property type="evidence" value="ECO:0007669"/>
    <property type="project" value="UniProtKB-SubCell"/>
</dbReference>
<dbReference type="AlphaFoldDB" id="K7SKB0"/>
<keyword evidence="11" id="KW-1185">Reference proteome</keyword>
<feature type="domain" description="ABC transmembrane type-1" evidence="8">
    <location>
        <begin position="192"/>
        <end position="392"/>
    </location>
</feature>
<feature type="transmembrane region" description="Helical" evidence="7">
    <location>
        <begin position="198"/>
        <end position="217"/>
    </location>
</feature>
<dbReference type="PANTHER" id="PTHR30177:SF30">
    <property type="entry name" value="GLYCINE BETAINE UPTAKE SYSTEM PERMEASE PROTEIN YEHY"/>
    <property type="match status" value="1"/>
</dbReference>
<evidence type="ECO:0000313" key="10">
    <source>
        <dbReference type="EMBL" id="AHF77726.1"/>
    </source>
</evidence>
<feature type="transmembrane region" description="Helical" evidence="7">
    <location>
        <begin position="341"/>
        <end position="361"/>
    </location>
</feature>
<feature type="transmembrane region" description="Helical" evidence="7">
    <location>
        <begin position="263"/>
        <end position="283"/>
    </location>
</feature>
<dbReference type="Proteomes" id="UP000019028">
    <property type="component" value="Chromosome"/>
</dbReference>
<keyword evidence="4 7" id="KW-0812">Transmembrane</keyword>
<keyword evidence="3" id="KW-1003">Cell membrane</keyword>
<dbReference type="Pfam" id="PF00528">
    <property type="entry name" value="BPD_transp_1"/>
    <property type="match status" value="1"/>
</dbReference>
<reference evidence="9" key="3">
    <citation type="journal article" date="2015" name="Int. J. Syst. Evol. Microbiol.">
        <title>Phenotypic characterization of Sodalis praecaptivus sp. nov., a close non-insect-associated member of the Sodalis-allied lineage of insect endosymbionts.</title>
        <authorList>
            <person name="Chari A."/>
            <person name="Oakeson K.F."/>
            <person name="Enomoto S."/>
            <person name="Jackson D.G."/>
            <person name="Fisher M.A."/>
            <person name="Dale C."/>
        </authorList>
    </citation>
    <scope>NUCLEOTIDE SEQUENCE</scope>
    <source>
        <strain evidence="9">HS</strain>
    </source>
</reference>
<accession>K7SKB0</accession>
<keyword evidence="6 7" id="KW-0472">Membrane</keyword>
<feature type="transmembrane region" description="Helical" evidence="7">
    <location>
        <begin position="314"/>
        <end position="335"/>
    </location>
</feature>
<dbReference type="SUPFAM" id="SSF161098">
    <property type="entry name" value="MetI-like"/>
    <property type="match status" value="1"/>
</dbReference>
<feature type="transmembrane region" description="Helical" evidence="7">
    <location>
        <begin position="368"/>
        <end position="391"/>
    </location>
</feature>
<dbReference type="InterPro" id="IPR035906">
    <property type="entry name" value="MetI-like_sf"/>
</dbReference>
<dbReference type="GO" id="GO:0031460">
    <property type="term" value="P:glycine betaine transport"/>
    <property type="evidence" value="ECO:0007669"/>
    <property type="project" value="TreeGrafter"/>
</dbReference>
<keyword evidence="2 7" id="KW-0813">Transport</keyword>
<dbReference type="InterPro" id="IPR000515">
    <property type="entry name" value="MetI-like"/>
</dbReference>
<evidence type="ECO:0000256" key="2">
    <source>
        <dbReference type="ARBA" id="ARBA00022448"/>
    </source>
</evidence>
<keyword evidence="3" id="KW-0997">Cell inner membrane</keyword>
<keyword evidence="5 7" id="KW-1133">Transmembrane helix</keyword>
<evidence type="ECO:0000313" key="11">
    <source>
        <dbReference type="Proteomes" id="UP000019028"/>
    </source>
</evidence>
<feature type="transmembrane region" description="Helical" evidence="7">
    <location>
        <begin position="159"/>
        <end position="178"/>
    </location>
</feature>
<dbReference type="PATRIC" id="fig|1239307.3.peg.3006"/>
<feature type="transmembrane region" description="Helical" evidence="7">
    <location>
        <begin position="86"/>
        <end position="105"/>
    </location>
</feature>
<dbReference type="Gene3D" id="1.10.3720.10">
    <property type="entry name" value="MetI-like"/>
    <property type="match status" value="1"/>
</dbReference>
<reference evidence="10 11" key="2">
    <citation type="journal article" date="2014" name="Genome Biol. Evol.">
        <title>Genome degeneration and adaptation in a nascent stage of symbiosis.</title>
        <authorList>
            <person name="Oakeson K.F."/>
            <person name="Gil R."/>
            <person name="Clayton A.L."/>
            <person name="Dunn D.M."/>
            <person name="von Niederhausern A.C."/>
            <person name="Hamil C."/>
            <person name="Aoyagi A."/>
            <person name="Duval B."/>
            <person name="Baca A."/>
            <person name="Silva F.J."/>
            <person name="Vallier A."/>
            <person name="Jackson D.G."/>
            <person name="Latorre A."/>
            <person name="Weiss R.B."/>
            <person name="Heddi A."/>
            <person name="Moya A."/>
            <person name="Dale C."/>
        </authorList>
    </citation>
    <scope>NUCLEOTIDE SEQUENCE [LARGE SCALE GENOMIC DNA]</scope>
    <source>
        <strain evidence="10 11">HS1</strain>
    </source>
</reference>
<comment type="similarity">
    <text evidence="7">Belongs to the binding-protein-dependent transport system permease family.</text>
</comment>
<evidence type="ECO:0000256" key="7">
    <source>
        <dbReference type="RuleBase" id="RU363032"/>
    </source>
</evidence>
<dbReference type="GO" id="GO:0055085">
    <property type="term" value="P:transmembrane transport"/>
    <property type="evidence" value="ECO:0007669"/>
    <property type="project" value="InterPro"/>
</dbReference>